<evidence type="ECO:0000259" key="4">
    <source>
        <dbReference type="PROSITE" id="PS50198"/>
    </source>
</evidence>
<dbReference type="GO" id="GO:0003755">
    <property type="term" value="F:peptidyl-prolyl cis-trans isomerase activity"/>
    <property type="evidence" value="ECO:0007669"/>
    <property type="project" value="UniProtKB-KW"/>
</dbReference>
<feature type="region of interest" description="Disordered" evidence="2">
    <location>
        <begin position="390"/>
        <end position="416"/>
    </location>
</feature>
<dbReference type="SUPFAM" id="SSF54534">
    <property type="entry name" value="FKBP-like"/>
    <property type="match status" value="1"/>
</dbReference>
<keyword evidence="3" id="KW-0732">Signal</keyword>
<protein>
    <submittedName>
        <fullName evidence="5">PPIC-type PPIASE domain protein</fullName>
    </submittedName>
</protein>
<dbReference type="Gene3D" id="3.10.50.40">
    <property type="match status" value="1"/>
</dbReference>
<evidence type="ECO:0000313" key="5">
    <source>
        <dbReference type="EMBL" id="SBW12631.1"/>
    </source>
</evidence>
<evidence type="ECO:0000256" key="1">
    <source>
        <dbReference type="PROSITE-ProRule" id="PRU00278"/>
    </source>
</evidence>
<evidence type="ECO:0000256" key="2">
    <source>
        <dbReference type="SAM" id="MobiDB-lite"/>
    </source>
</evidence>
<dbReference type="InterPro" id="IPR050245">
    <property type="entry name" value="PrsA_foldase"/>
</dbReference>
<feature type="signal peptide" evidence="3">
    <location>
        <begin position="1"/>
        <end position="22"/>
    </location>
</feature>
<dbReference type="InterPro" id="IPR000297">
    <property type="entry name" value="PPIase_PpiC"/>
</dbReference>
<keyword evidence="1" id="KW-0413">Isomerase</keyword>
<feature type="domain" description="PpiC" evidence="4">
    <location>
        <begin position="219"/>
        <end position="334"/>
    </location>
</feature>
<dbReference type="PROSITE" id="PS51257">
    <property type="entry name" value="PROKAR_LIPOPROTEIN"/>
    <property type="match status" value="1"/>
</dbReference>
<keyword evidence="1" id="KW-0697">Rotamase</keyword>
<dbReference type="SUPFAM" id="SSF109998">
    <property type="entry name" value="Triger factor/SurA peptide-binding domain-like"/>
    <property type="match status" value="1"/>
</dbReference>
<feature type="chain" id="PRO_5039112060" evidence="3">
    <location>
        <begin position="23"/>
        <end position="416"/>
    </location>
</feature>
<dbReference type="InterPro" id="IPR027304">
    <property type="entry name" value="Trigger_fact/SurA_dom_sf"/>
</dbReference>
<dbReference type="PANTHER" id="PTHR47245:SF2">
    <property type="entry name" value="PEPTIDYL-PROLYL CIS-TRANS ISOMERASE HP_0175-RELATED"/>
    <property type="match status" value="1"/>
</dbReference>
<name>A0A212KLT1_9FIRM</name>
<evidence type="ECO:0000256" key="3">
    <source>
        <dbReference type="SAM" id="SignalP"/>
    </source>
</evidence>
<organism evidence="5">
    <name type="scientific">uncultured Eubacteriales bacterium</name>
    <dbReference type="NCBI Taxonomy" id="172733"/>
    <lineage>
        <taxon>Bacteria</taxon>
        <taxon>Bacillati</taxon>
        <taxon>Bacillota</taxon>
        <taxon>Clostridia</taxon>
        <taxon>Eubacteriales</taxon>
        <taxon>environmental samples</taxon>
    </lineage>
</organism>
<dbReference type="InterPro" id="IPR046357">
    <property type="entry name" value="PPIase_dom_sf"/>
</dbReference>
<dbReference type="PROSITE" id="PS50198">
    <property type="entry name" value="PPIC_PPIASE_2"/>
    <property type="match status" value="1"/>
</dbReference>
<proteinExistence type="predicted"/>
<dbReference type="AlphaFoldDB" id="A0A212KLT1"/>
<accession>A0A212KLT1</accession>
<dbReference type="PANTHER" id="PTHR47245">
    <property type="entry name" value="PEPTIDYLPROLYL ISOMERASE"/>
    <property type="match status" value="1"/>
</dbReference>
<sequence length="416" mass="45148">MKNWKKLLGLGLSAALMVGALAGCTSNGDGQPTGTPSPTASAAVDEVPLVATEDSVQAVVGIPGDTVMFTVNGENITAAELYYWIAASVERVGYYNFGSVDAIDWTAEQDGQTIAAFILEDAKQTAMFYRLIEIEAKKAGITMSDENKAELQDQIGQYVAQLGEDGYANRLQQICLSDEEFRHMMEISYLYTDMQDYLYGENGQTPPTSEELIAKAEDEGLMLAKHILIKTVDAAGTELSEEEQAAAKTKAEGLLTQLRAVEGDEQQKLFDQLMEENSEDGRNTDGTLAAPDGYLFGTGEMVQEFEDATAALEYNQISDLVKTSYGYHIILRLPPDNADMRDKWVSAKMEETTDSWLSAAQVVDSDEMGKIDVKAFYDALTTYRASLTAAEATPTPTETAPTETTPAATTTPSPTN</sequence>
<dbReference type="EMBL" id="FLUN01000002">
    <property type="protein sequence ID" value="SBW12631.1"/>
    <property type="molecule type" value="Genomic_DNA"/>
</dbReference>
<reference evidence="5" key="1">
    <citation type="submission" date="2016-04" db="EMBL/GenBank/DDBJ databases">
        <authorList>
            <person name="Evans L.H."/>
            <person name="Alamgir A."/>
            <person name="Owens N."/>
            <person name="Weber N.D."/>
            <person name="Virtaneva K."/>
            <person name="Barbian K."/>
            <person name="Babar A."/>
            <person name="Rosenke K."/>
        </authorList>
    </citation>
    <scope>NUCLEOTIDE SEQUENCE</scope>
    <source>
        <strain evidence="5">86</strain>
    </source>
</reference>
<dbReference type="Pfam" id="PF00639">
    <property type="entry name" value="Rotamase"/>
    <property type="match status" value="1"/>
</dbReference>
<gene>
    <name evidence="5" type="ORF">KL86CLO1_20055</name>
</gene>